<feature type="non-terminal residue" evidence="2">
    <location>
        <position position="1"/>
    </location>
</feature>
<dbReference type="Pfam" id="PF06985">
    <property type="entry name" value="HET"/>
    <property type="match status" value="1"/>
</dbReference>
<evidence type="ECO:0000313" key="3">
    <source>
        <dbReference type="Proteomes" id="UP000799757"/>
    </source>
</evidence>
<sequence>YFTLSYCWGGAEVTRLTKEVFLDFSRAIPFYDLPKTFKDAMVITRKLGYNYIWIDSLCIIQDDPDD</sequence>
<name>A0A6A6WRY6_9PLEO</name>
<dbReference type="OrthoDB" id="2958217at2759"/>
<dbReference type="EMBL" id="MU002396">
    <property type="protein sequence ID" value="KAF2786856.1"/>
    <property type="molecule type" value="Genomic_DNA"/>
</dbReference>
<evidence type="ECO:0000313" key="2">
    <source>
        <dbReference type="EMBL" id="KAF2786856.1"/>
    </source>
</evidence>
<reference evidence="2" key="1">
    <citation type="journal article" date="2020" name="Stud. Mycol.">
        <title>101 Dothideomycetes genomes: a test case for predicting lifestyles and emergence of pathogens.</title>
        <authorList>
            <person name="Haridas S."/>
            <person name="Albert R."/>
            <person name="Binder M."/>
            <person name="Bloem J."/>
            <person name="Labutti K."/>
            <person name="Salamov A."/>
            <person name="Andreopoulos B."/>
            <person name="Baker S."/>
            <person name="Barry K."/>
            <person name="Bills G."/>
            <person name="Bluhm B."/>
            <person name="Cannon C."/>
            <person name="Castanera R."/>
            <person name="Culley D."/>
            <person name="Daum C."/>
            <person name="Ezra D."/>
            <person name="Gonzalez J."/>
            <person name="Henrissat B."/>
            <person name="Kuo A."/>
            <person name="Liang C."/>
            <person name="Lipzen A."/>
            <person name="Lutzoni F."/>
            <person name="Magnuson J."/>
            <person name="Mondo S."/>
            <person name="Nolan M."/>
            <person name="Ohm R."/>
            <person name="Pangilinan J."/>
            <person name="Park H.-J."/>
            <person name="Ramirez L."/>
            <person name="Alfaro M."/>
            <person name="Sun H."/>
            <person name="Tritt A."/>
            <person name="Yoshinaga Y."/>
            <person name="Zwiers L.-H."/>
            <person name="Turgeon B."/>
            <person name="Goodwin S."/>
            <person name="Spatafora J."/>
            <person name="Crous P."/>
            <person name="Grigoriev I."/>
        </authorList>
    </citation>
    <scope>NUCLEOTIDE SEQUENCE</scope>
    <source>
        <strain evidence="2">CBS 109.77</strain>
    </source>
</reference>
<dbReference type="PANTHER" id="PTHR33112:SF16">
    <property type="entry name" value="HETEROKARYON INCOMPATIBILITY DOMAIN-CONTAINING PROTEIN"/>
    <property type="match status" value="1"/>
</dbReference>
<accession>A0A6A6WRY6</accession>
<keyword evidence="3" id="KW-1185">Reference proteome</keyword>
<organism evidence="2 3">
    <name type="scientific">Melanomma pulvis-pyrius CBS 109.77</name>
    <dbReference type="NCBI Taxonomy" id="1314802"/>
    <lineage>
        <taxon>Eukaryota</taxon>
        <taxon>Fungi</taxon>
        <taxon>Dikarya</taxon>
        <taxon>Ascomycota</taxon>
        <taxon>Pezizomycotina</taxon>
        <taxon>Dothideomycetes</taxon>
        <taxon>Pleosporomycetidae</taxon>
        <taxon>Pleosporales</taxon>
        <taxon>Melanommataceae</taxon>
        <taxon>Melanomma</taxon>
    </lineage>
</organism>
<evidence type="ECO:0000259" key="1">
    <source>
        <dbReference type="Pfam" id="PF06985"/>
    </source>
</evidence>
<protein>
    <submittedName>
        <fullName evidence="2">Heterokaryon incompatibility</fullName>
    </submittedName>
</protein>
<proteinExistence type="predicted"/>
<dbReference type="AlphaFoldDB" id="A0A6A6WRY6"/>
<dbReference type="Proteomes" id="UP000799757">
    <property type="component" value="Unassembled WGS sequence"/>
</dbReference>
<feature type="domain" description="Heterokaryon incompatibility" evidence="1">
    <location>
        <begin position="1"/>
        <end position="64"/>
    </location>
</feature>
<dbReference type="InterPro" id="IPR010730">
    <property type="entry name" value="HET"/>
</dbReference>
<gene>
    <name evidence="2" type="ORF">K505DRAFT_258990</name>
</gene>
<dbReference type="PANTHER" id="PTHR33112">
    <property type="entry name" value="DOMAIN PROTEIN, PUTATIVE-RELATED"/>
    <property type="match status" value="1"/>
</dbReference>